<dbReference type="GO" id="GO:0008803">
    <property type="term" value="F:bis(5'-nucleosyl)-tetraphosphatase (symmetrical) activity"/>
    <property type="evidence" value="ECO:0007669"/>
    <property type="project" value="UniProtKB-UniRule"/>
</dbReference>
<dbReference type="InterPro" id="IPR004617">
    <property type="entry name" value="ApaH"/>
</dbReference>
<dbReference type="RefSeq" id="WP_046860240.1">
    <property type="nucleotide sequence ID" value="NZ_CP011412.1"/>
</dbReference>
<proteinExistence type="inferred from homology"/>
<dbReference type="Pfam" id="PF00149">
    <property type="entry name" value="Metallophos"/>
    <property type="match status" value="1"/>
</dbReference>
<dbReference type="AlphaFoldDB" id="A0A0F7JY25"/>
<dbReference type="PANTHER" id="PTHR40942:SF4">
    <property type="entry name" value="CYTOCHROME C5"/>
    <property type="match status" value="1"/>
</dbReference>
<comment type="catalytic activity">
    <reaction evidence="4 5">
        <text>P(1),P(4)-bis(5'-adenosyl) tetraphosphate + H2O = 2 ADP + 2 H(+)</text>
        <dbReference type="Rhea" id="RHEA:24252"/>
        <dbReference type="ChEBI" id="CHEBI:15377"/>
        <dbReference type="ChEBI" id="CHEBI:15378"/>
        <dbReference type="ChEBI" id="CHEBI:58141"/>
        <dbReference type="ChEBI" id="CHEBI:456216"/>
        <dbReference type="EC" id="3.6.1.41"/>
    </reaction>
</comment>
<protein>
    <recommendedName>
        <fullName evidence="5">Bis(5'-nucleosyl)-tetraphosphatase, symmetrical</fullName>
        <ecNumber evidence="5">3.6.1.41</ecNumber>
    </recommendedName>
    <alternativeName>
        <fullName evidence="5">Ap4A hydrolase</fullName>
    </alternativeName>
    <alternativeName>
        <fullName evidence="5">Diadenosine 5',5'''-P1,P4-tetraphosphate pyrophosphohydrolase</fullName>
    </alternativeName>
    <alternativeName>
        <fullName evidence="5">Diadenosine tetraphosphatase</fullName>
    </alternativeName>
</protein>
<evidence type="ECO:0000259" key="6">
    <source>
        <dbReference type="Pfam" id="PF00149"/>
    </source>
</evidence>
<dbReference type="InterPro" id="IPR029052">
    <property type="entry name" value="Metallo-depent_PP-like"/>
</dbReference>
<keyword evidence="8" id="KW-1185">Reference proteome</keyword>
<dbReference type="SUPFAM" id="SSF56300">
    <property type="entry name" value="Metallo-dependent phosphatases"/>
    <property type="match status" value="1"/>
</dbReference>
<dbReference type="CDD" id="cd07422">
    <property type="entry name" value="MPP_ApaH"/>
    <property type="match status" value="1"/>
</dbReference>
<reference evidence="7 8" key="1">
    <citation type="journal article" date="2015" name="Genome Announc.">
        <title>Complete Genome Sequence of Sedimenticola thiotaurini Strain SIP-G1, a Polyphosphate- and Polyhydroxyalkanoate-Accumulating Sulfur-Oxidizing Gammaproteobacterium Isolated from Salt Marsh Sediments.</title>
        <authorList>
            <person name="Flood B.E."/>
            <person name="Jones D.S."/>
            <person name="Bailey J.V."/>
        </authorList>
    </citation>
    <scope>NUCLEOTIDE SEQUENCE [LARGE SCALE GENOMIC DNA]</scope>
    <source>
        <strain evidence="7 8">SIP-G1</strain>
    </source>
</reference>
<keyword evidence="3 5" id="KW-0378">Hydrolase</keyword>
<comment type="similarity">
    <text evidence="2 5">Belongs to the Ap4A hydrolase family.</text>
</comment>
<evidence type="ECO:0000256" key="5">
    <source>
        <dbReference type="HAMAP-Rule" id="MF_00199"/>
    </source>
</evidence>
<accession>A0A0F7JY25</accession>
<dbReference type="Gene3D" id="3.60.21.10">
    <property type="match status" value="1"/>
</dbReference>
<dbReference type="PATRIC" id="fig|1543721.4.peg.2921"/>
<comment type="function">
    <text evidence="1 5">Hydrolyzes diadenosine 5',5'''-P1,P4-tetraphosphate to yield ADP.</text>
</comment>
<dbReference type="EMBL" id="CP011412">
    <property type="protein sequence ID" value="AKH21311.1"/>
    <property type="molecule type" value="Genomic_DNA"/>
</dbReference>
<dbReference type="InterPro" id="IPR004843">
    <property type="entry name" value="Calcineurin-like_PHP"/>
</dbReference>
<feature type="domain" description="Calcineurin-like phosphoesterase" evidence="6">
    <location>
        <begin position="3"/>
        <end position="133"/>
    </location>
</feature>
<evidence type="ECO:0000256" key="4">
    <source>
        <dbReference type="ARBA" id="ARBA00049417"/>
    </source>
</evidence>
<evidence type="ECO:0000256" key="3">
    <source>
        <dbReference type="ARBA" id="ARBA00022801"/>
    </source>
</evidence>
<evidence type="ECO:0000256" key="1">
    <source>
        <dbReference type="ARBA" id="ARBA00003413"/>
    </source>
</evidence>
<dbReference type="KEGG" id="seds:AAY24_14105"/>
<dbReference type="OrthoDB" id="9807890at2"/>
<name>A0A0F7JY25_9GAMM</name>
<dbReference type="HAMAP" id="MF_00199">
    <property type="entry name" value="ApaH"/>
    <property type="match status" value="1"/>
</dbReference>
<dbReference type="NCBIfam" id="TIGR00668">
    <property type="entry name" value="apaH"/>
    <property type="match status" value="1"/>
</dbReference>
<organism evidence="7 8">
    <name type="scientific">Sedimenticola thiotaurini</name>
    <dbReference type="NCBI Taxonomy" id="1543721"/>
    <lineage>
        <taxon>Bacteria</taxon>
        <taxon>Pseudomonadati</taxon>
        <taxon>Pseudomonadota</taxon>
        <taxon>Gammaproteobacteria</taxon>
        <taxon>Chromatiales</taxon>
        <taxon>Sedimenticolaceae</taxon>
        <taxon>Sedimenticola</taxon>
    </lineage>
</organism>
<dbReference type="PIRSF" id="PIRSF000903">
    <property type="entry name" value="B5n-ttraPtase_sm"/>
    <property type="match status" value="1"/>
</dbReference>
<evidence type="ECO:0000313" key="8">
    <source>
        <dbReference type="Proteomes" id="UP000034410"/>
    </source>
</evidence>
<dbReference type="Proteomes" id="UP000034410">
    <property type="component" value="Chromosome"/>
</dbReference>
<evidence type="ECO:0000313" key="7">
    <source>
        <dbReference type="EMBL" id="AKH21311.1"/>
    </source>
</evidence>
<sequence>MALYAIGDVQGCYRELMQLLKEIKYNPDRDTLWFAGDLVNRGPDSLKTLRFVMKLGDGARVVLGNHDLHLLAMSQGNMKHAEKDHTLGEVLKAKDRDELLEWLRHRPLMYHCDDRGYSMVHAGLPPQWDLATALQRAAEVEAALRGDGFRDLCLQMYGNEPRRWSDDLQKMERYRFIINCFTRLRFCDSQGNLALKEKRSPGHQASDLYPWFAVPGRATRKDRILFGHWSTLGYYTSDNCWCLDSGCLWGGKLTALQVRREKPPRPVQINCSGYKKP</sequence>
<evidence type="ECO:0000256" key="2">
    <source>
        <dbReference type="ARBA" id="ARBA00005419"/>
    </source>
</evidence>
<gene>
    <name evidence="5" type="primary">apaH</name>
    <name evidence="7" type="ORF">AAY24_14105</name>
</gene>
<dbReference type="EC" id="3.6.1.41" evidence="5"/>
<dbReference type="NCBIfam" id="NF001204">
    <property type="entry name" value="PRK00166.1"/>
    <property type="match status" value="1"/>
</dbReference>
<dbReference type="PANTHER" id="PTHR40942">
    <property type="match status" value="1"/>
</dbReference>